<dbReference type="AlphaFoldDB" id="A0A9D2AGN5"/>
<dbReference type="GO" id="GO:0061621">
    <property type="term" value="P:canonical glycolysis"/>
    <property type="evidence" value="ECO:0007669"/>
    <property type="project" value="TreeGrafter"/>
</dbReference>
<accession>A0A9D2AGN5</accession>
<comment type="similarity">
    <text evidence="11">Belongs to the phosphofructokinase type A (PFKA) family.</text>
</comment>
<evidence type="ECO:0000256" key="1">
    <source>
        <dbReference type="ARBA" id="ARBA00001946"/>
    </source>
</evidence>
<feature type="domain" description="Phosphofructokinase" evidence="13">
    <location>
        <begin position="3"/>
        <end position="310"/>
    </location>
</feature>
<gene>
    <name evidence="14" type="ORF">H9862_03125</name>
</gene>
<sequence length="384" mass="41116">MIIGILNSGGDCPGINAVIEGFVTSAYRRGWRVIGFHDGFEGLLPVAGGRRYEILTPIKTHKIRSVGGTILGTTNTGNFNVRTNKVGRASIDKDVMAKAKKTITALGLQALVVIGGDGSAKTAQLLSEEGLPVISIPKTINNDLCIASDYTFGFQSAVSVVTESIDRIRTTANSHQRMMVIEVMGNLSGWIALHSGISSAADVVLIPEIEFDLNKVVDCIKARKANGQREIIVVVAEGARINGQLVTVRNTENGDERLGGIGNRLARELEELTGIETRYCVLGHTQRGGSPCAFDRILGIRFGVEAVRLIEEKKFGTSIVLEGLNVGTVTIDEAVRKPRLVQPDSQIVQTARDLGIIFGDREPGALNGSRPTAKTTRKSSKSAS</sequence>
<dbReference type="InterPro" id="IPR012003">
    <property type="entry name" value="ATP_PFK_prok-type"/>
</dbReference>
<dbReference type="InterPro" id="IPR000023">
    <property type="entry name" value="Phosphofructokinase_dom"/>
</dbReference>
<proteinExistence type="inferred from homology"/>
<comment type="cofactor">
    <cofactor evidence="1">
        <name>Mg(2+)</name>
        <dbReference type="ChEBI" id="CHEBI:18420"/>
    </cofactor>
</comment>
<feature type="region of interest" description="Disordered" evidence="12">
    <location>
        <begin position="361"/>
        <end position="384"/>
    </location>
</feature>
<dbReference type="PANTHER" id="PTHR13697">
    <property type="entry name" value="PHOSPHOFRUCTOKINASE"/>
    <property type="match status" value="1"/>
</dbReference>
<dbReference type="GO" id="GO:0005524">
    <property type="term" value="F:ATP binding"/>
    <property type="evidence" value="ECO:0007669"/>
    <property type="project" value="InterPro"/>
</dbReference>
<dbReference type="FunFam" id="3.40.50.460:FF:000002">
    <property type="entry name" value="ATP-dependent 6-phosphofructokinase"/>
    <property type="match status" value="1"/>
</dbReference>
<evidence type="ECO:0000256" key="7">
    <source>
        <dbReference type="ARBA" id="ARBA00022723"/>
    </source>
</evidence>
<dbReference type="InterPro" id="IPR035966">
    <property type="entry name" value="PKF_sf"/>
</dbReference>
<evidence type="ECO:0000313" key="15">
    <source>
        <dbReference type="Proteomes" id="UP000823964"/>
    </source>
</evidence>
<dbReference type="InterPro" id="IPR015912">
    <property type="entry name" value="Phosphofructokinase_CS"/>
</dbReference>
<dbReference type="InterPro" id="IPR022953">
    <property type="entry name" value="ATP_PFK"/>
</dbReference>
<dbReference type="GO" id="GO:0005945">
    <property type="term" value="C:6-phosphofructokinase complex"/>
    <property type="evidence" value="ECO:0007669"/>
    <property type="project" value="TreeGrafter"/>
</dbReference>
<dbReference type="PIRSF" id="PIRSF000532">
    <property type="entry name" value="ATP_PFK_prok"/>
    <property type="match status" value="1"/>
</dbReference>
<evidence type="ECO:0000256" key="10">
    <source>
        <dbReference type="ARBA" id="ARBA00023152"/>
    </source>
</evidence>
<dbReference type="Pfam" id="PF00365">
    <property type="entry name" value="PFK"/>
    <property type="match status" value="1"/>
</dbReference>
<evidence type="ECO:0000256" key="2">
    <source>
        <dbReference type="ARBA" id="ARBA00004496"/>
    </source>
</evidence>
<dbReference type="NCBIfam" id="NF002872">
    <property type="entry name" value="PRK03202.1"/>
    <property type="match status" value="1"/>
</dbReference>
<feature type="compositionally biased region" description="Basic residues" evidence="12">
    <location>
        <begin position="375"/>
        <end position="384"/>
    </location>
</feature>
<comment type="caution">
    <text evidence="14">The sequence shown here is derived from an EMBL/GenBank/DDBJ whole genome shotgun (WGS) entry which is preliminary data.</text>
</comment>
<evidence type="ECO:0000256" key="11">
    <source>
        <dbReference type="ARBA" id="ARBA00038478"/>
    </source>
</evidence>
<dbReference type="Proteomes" id="UP000823964">
    <property type="component" value="Unassembled WGS sequence"/>
</dbReference>
<keyword evidence="7" id="KW-0479">Metal-binding</keyword>
<keyword evidence="9" id="KW-0460">Magnesium</keyword>
<dbReference type="GO" id="GO:0070095">
    <property type="term" value="F:fructose-6-phosphate binding"/>
    <property type="evidence" value="ECO:0007669"/>
    <property type="project" value="TreeGrafter"/>
</dbReference>
<dbReference type="GO" id="GO:0046872">
    <property type="term" value="F:metal ion binding"/>
    <property type="evidence" value="ECO:0007669"/>
    <property type="project" value="UniProtKB-KW"/>
</dbReference>
<name>A0A9D2AGN5_9BACT</name>
<keyword evidence="8" id="KW-0418">Kinase</keyword>
<evidence type="ECO:0000313" key="14">
    <source>
        <dbReference type="EMBL" id="HIX19579.1"/>
    </source>
</evidence>
<keyword evidence="10" id="KW-0324">Glycolysis</keyword>
<dbReference type="Gene3D" id="3.40.50.450">
    <property type="match status" value="1"/>
</dbReference>
<keyword evidence="6 14" id="KW-0808">Transferase</keyword>
<reference evidence="14" key="2">
    <citation type="submission" date="2021-04" db="EMBL/GenBank/DDBJ databases">
        <authorList>
            <person name="Gilroy R."/>
        </authorList>
    </citation>
    <scope>NUCLEOTIDE SEQUENCE</scope>
    <source>
        <strain evidence="14">14975</strain>
    </source>
</reference>
<comment type="subcellular location">
    <subcellularLocation>
        <location evidence="2">Cytoplasm</location>
    </subcellularLocation>
</comment>
<evidence type="ECO:0000256" key="12">
    <source>
        <dbReference type="SAM" id="MobiDB-lite"/>
    </source>
</evidence>
<dbReference type="PROSITE" id="PS00433">
    <property type="entry name" value="PHOSPHOFRUCTOKINASE"/>
    <property type="match status" value="1"/>
</dbReference>
<evidence type="ECO:0000259" key="13">
    <source>
        <dbReference type="Pfam" id="PF00365"/>
    </source>
</evidence>
<dbReference type="GO" id="GO:0016208">
    <property type="term" value="F:AMP binding"/>
    <property type="evidence" value="ECO:0007669"/>
    <property type="project" value="TreeGrafter"/>
</dbReference>
<dbReference type="PRINTS" id="PR00476">
    <property type="entry name" value="PHFRCTKINASE"/>
</dbReference>
<dbReference type="GO" id="GO:0006002">
    <property type="term" value="P:fructose 6-phosphate metabolic process"/>
    <property type="evidence" value="ECO:0007669"/>
    <property type="project" value="InterPro"/>
</dbReference>
<dbReference type="GO" id="GO:0042802">
    <property type="term" value="F:identical protein binding"/>
    <property type="evidence" value="ECO:0007669"/>
    <property type="project" value="TreeGrafter"/>
</dbReference>
<dbReference type="PANTHER" id="PTHR13697:SF52">
    <property type="entry name" value="ATP-DEPENDENT 6-PHOSPHOFRUCTOKINASE 3"/>
    <property type="match status" value="1"/>
</dbReference>
<evidence type="ECO:0000256" key="5">
    <source>
        <dbReference type="ARBA" id="ARBA00022490"/>
    </source>
</evidence>
<dbReference type="GO" id="GO:0048029">
    <property type="term" value="F:monosaccharide binding"/>
    <property type="evidence" value="ECO:0007669"/>
    <property type="project" value="TreeGrafter"/>
</dbReference>
<dbReference type="Gene3D" id="3.40.50.460">
    <property type="entry name" value="Phosphofructokinase domain"/>
    <property type="match status" value="1"/>
</dbReference>
<evidence type="ECO:0000256" key="8">
    <source>
        <dbReference type="ARBA" id="ARBA00022777"/>
    </source>
</evidence>
<keyword evidence="5" id="KW-0963">Cytoplasm</keyword>
<dbReference type="GO" id="GO:0003872">
    <property type="term" value="F:6-phosphofructokinase activity"/>
    <property type="evidence" value="ECO:0007669"/>
    <property type="project" value="UniProtKB-EC"/>
</dbReference>
<evidence type="ECO:0000256" key="3">
    <source>
        <dbReference type="ARBA" id="ARBA00004679"/>
    </source>
</evidence>
<evidence type="ECO:0000256" key="4">
    <source>
        <dbReference type="ARBA" id="ARBA00012055"/>
    </source>
</evidence>
<protein>
    <recommendedName>
        <fullName evidence="4">6-phosphofructokinase</fullName>
        <ecNumber evidence="4">2.7.1.11</ecNumber>
    </recommendedName>
</protein>
<organism evidence="14 15">
    <name type="scientific">Candidatus Akkermansia intestinigallinarum</name>
    <dbReference type="NCBI Taxonomy" id="2838431"/>
    <lineage>
        <taxon>Bacteria</taxon>
        <taxon>Pseudomonadati</taxon>
        <taxon>Verrucomicrobiota</taxon>
        <taxon>Verrucomicrobiia</taxon>
        <taxon>Verrucomicrobiales</taxon>
        <taxon>Akkermansiaceae</taxon>
        <taxon>Akkermansia</taxon>
    </lineage>
</organism>
<evidence type="ECO:0000256" key="9">
    <source>
        <dbReference type="ARBA" id="ARBA00022842"/>
    </source>
</evidence>
<dbReference type="EMBL" id="DXFQ01000051">
    <property type="protein sequence ID" value="HIX19579.1"/>
    <property type="molecule type" value="Genomic_DNA"/>
</dbReference>
<comment type="pathway">
    <text evidence="3">Carbohydrate degradation; glycolysis; D-glyceraldehyde 3-phosphate and glycerone phosphate from D-glucose: step 3/4.</text>
</comment>
<dbReference type="GO" id="GO:0030388">
    <property type="term" value="P:fructose 1,6-bisphosphate metabolic process"/>
    <property type="evidence" value="ECO:0007669"/>
    <property type="project" value="TreeGrafter"/>
</dbReference>
<dbReference type="EC" id="2.7.1.11" evidence="4"/>
<reference evidence="14" key="1">
    <citation type="journal article" date="2021" name="PeerJ">
        <title>Extensive microbial diversity within the chicken gut microbiome revealed by metagenomics and culture.</title>
        <authorList>
            <person name="Gilroy R."/>
            <person name="Ravi A."/>
            <person name="Getino M."/>
            <person name="Pursley I."/>
            <person name="Horton D.L."/>
            <person name="Alikhan N.F."/>
            <person name="Baker D."/>
            <person name="Gharbi K."/>
            <person name="Hall N."/>
            <person name="Watson M."/>
            <person name="Adriaenssens E.M."/>
            <person name="Foster-Nyarko E."/>
            <person name="Jarju S."/>
            <person name="Secka A."/>
            <person name="Antonio M."/>
            <person name="Oren A."/>
            <person name="Chaudhuri R.R."/>
            <person name="La Ragione R."/>
            <person name="Hildebrand F."/>
            <person name="Pallen M.J."/>
        </authorList>
    </citation>
    <scope>NUCLEOTIDE SEQUENCE</scope>
    <source>
        <strain evidence="14">14975</strain>
    </source>
</reference>
<dbReference type="SUPFAM" id="SSF53784">
    <property type="entry name" value="Phosphofructokinase"/>
    <property type="match status" value="1"/>
</dbReference>
<evidence type="ECO:0000256" key="6">
    <source>
        <dbReference type="ARBA" id="ARBA00022679"/>
    </source>
</evidence>